<feature type="domain" description="SGNH hydrolase-type esterase" evidence="1">
    <location>
        <begin position="832"/>
        <end position="973"/>
    </location>
</feature>
<dbReference type="Gene3D" id="3.40.50.1110">
    <property type="entry name" value="SGNH hydrolase"/>
    <property type="match status" value="1"/>
</dbReference>
<dbReference type="SUPFAM" id="SSF52266">
    <property type="entry name" value="SGNH hydrolase"/>
    <property type="match status" value="1"/>
</dbReference>
<dbReference type="InterPro" id="IPR051532">
    <property type="entry name" value="Ester_Hydrolysis_Enzymes"/>
</dbReference>
<sequence length="985" mass="110418">MSVQNQVPIVTYTANGQTVNFPITFDLHDDRYLVVTVNKEIPPVGSYVVTQHKAVVFNVPPSQGAEITLARDTVPDRTTNFKSYDNSMRPEVFNYDFDKIWHFLQEQNIIDAITLARIKEEIEWRRTHDFNYDELARARDKQVFDGLKGYIDTYIAGSNPNIFGGVTAGVVFALDHKSVQTHLEDIADQLEQNRKNIAAVQQGYVASFKTYALADAAKTSLPKDSMIEVTNDPVNERNGRYVWDGVGLTKSSYDPVAISSRMTSEVINNPFLSFTTSISVDSNGIITFPSFSANKYGDELKNHPSIFEYSPASNSIIYYIYYRYSTNEIVSGTSVRKADGNIVLIGMAYQGRFASQYAVKYKTDTNAITKLSNEVINSKLNPNLPYDFIYQFNNQSNADFSPVVTVSDDVLKSLGVEFAQKIDASLNNRGAFAQVNLFERKLRGPLRCSFAFLVHDPLGKFDFGTGGPIIYCQKLNANGGGVANFLTIASSTFSFTQLSDKTRLYYRNYNNISLSQSTYPDSYMSNFIIGLRASAEVINPLYVSGYWFSYTDDVKGFRQPISLSDTHYPYFDRVSSATVLEHYYNAHKSTSKTVIELQESVKNIEKSSTVNLVKSNLNYALNNPLHSVYIRLIGDSITWGVGAENSAPAGDRNHSLNDQRNNLTCKSWANLLRDYLGQTYANNGFVIQDAPGSGYYEKEFIVDVTDQAYFQYIERSSDKAIAPIFNTDSISFFNKTLRLSSTSNSNGRLKFKFVGSKFRLMYTAQQKTTDNFIDVYANNKLVASFDYSAANGSQKYTDYVELEHGIYDVVVMNRSVDGGVLRLEAVCSVKKVKVSNDGISGTGSWEWIPGTALYKGSIQDSDEFVFVMLGTNDKGDTTRPPNNEVKTYNFVKQIVVDLKKRNKNVIVMAANAVTANESDKTYTQADTSVQLKKLSVEQSVLFVDQYAKTLPFKLTGDTFLADGLHPNDLGYRVMFENIKNNILDL</sequence>
<dbReference type="InterPro" id="IPR036514">
    <property type="entry name" value="SGNH_hydro_sf"/>
</dbReference>
<dbReference type="PANTHER" id="PTHR30383:SF5">
    <property type="entry name" value="SGNH HYDROLASE-TYPE ESTERASE DOMAIN-CONTAINING PROTEIN"/>
    <property type="match status" value="1"/>
</dbReference>
<protein>
    <recommendedName>
        <fullName evidence="1">SGNH hydrolase-type esterase domain-containing protein</fullName>
    </recommendedName>
</protein>
<evidence type="ECO:0000313" key="2">
    <source>
        <dbReference type="EMBL" id="AOA57581.1"/>
    </source>
</evidence>
<dbReference type="STRING" id="1789224.BFG52_03905"/>
<dbReference type="CDD" id="cd00229">
    <property type="entry name" value="SGNH_hydrolase"/>
    <property type="match status" value="1"/>
</dbReference>
<dbReference type="GO" id="GO:0004622">
    <property type="term" value="F:phosphatidylcholine lysophospholipase activity"/>
    <property type="evidence" value="ECO:0007669"/>
    <property type="project" value="TreeGrafter"/>
</dbReference>
<reference evidence="2 3" key="1">
    <citation type="submission" date="2016-08" db="EMBL/GenBank/DDBJ databases">
        <authorList>
            <person name="Seilhamer J.J."/>
        </authorList>
    </citation>
    <scope>NUCLEOTIDE SEQUENCE [LARGE SCALE GENOMIC DNA]</scope>
    <source>
        <strain evidence="2 3">BRTC-1</strain>
    </source>
</reference>
<name>A0A1B2LXB4_9GAMM</name>
<dbReference type="AlphaFoldDB" id="A0A1B2LXB4"/>
<dbReference type="OrthoDB" id="6713693at2"/>
<dbReference type="Proteomes" id="UP000093391">
    <property type="component" value="Chromosome"/>
</dbReference>
<organism evidence="2 3">
    <name type="scientific">Acinetobacter larvae</name>
    <dbReference type="NCBI Taxonomy" id="1789224"/>
    <lineage>
        <taxon>Bacteria</taxon>
        <taxon>Pseudomonadati</taxon>
        <taxon>Pseudomonadota</taxon>
        <taxon>Gammaproteobacteria</taxon>
        <taxon>Moraxellales</taxon>
        <taxon>Moraxellaceae</taxon>
        <taxon>Acinetobacter</taxon>
    </lineage>
</organism>
<dbReference type="PANTHER" id="PTHR30383">
    <property type="entry name" value="THIOESTERASE 1/PROTEASE 1/LYSOPHOSPHOLIPASE L1"/>
    <property type="match status" value="1"/>
</dbReference>
<evidence type="ECO:0000259" key="1">
    <source>
        <dbReference type="Pfam" id="PF13472"/>
    </source>
</evidence>
<dbReference type="Pfam" id="PF13472">
    <property type="entry name" value="Lipase_GDSL_2"/>
    <property type="match status" value="1"/>
</dbReference>
<proteinExistence type="predicted"/>
<evidence type="ECO:0000313" key="3">
    <source>
        <dbReference type="Proteomes" id="UP000093391"/>
    </source>
</evidence>
<accession>A0A1B2LXB4</accession>
<dbReference type="RefSeq" id="WP_067552882.1">
    <property type="nucleotide sequence ID" value="NZ_CP016895.1"/>
</dbReference>
<keyword evidence="3" id="KW-1185">Reference proteome</keyword>
<gene>
    <name evidence="2" type="ORF">BFG52_03905</name>
</gene>
<dbReference type="KEGG" id="ala:BFG52_03905"/>
<dbReference type="EMBL" id="CP016895">
    <property type="protein sequence ID" value="AOA57581.1"/>
    <property type="molecule type" value="Genomic_DNA"/>
</dbReference>
<dbReference type="InterPro" id="IPR013830">
    <property type="entry name" value="SGNH_hydro"/>
</dbReference>